<feature type="region of interest" description="Disordered" evidence="1">
    <location>
        <begin position="264"/>
        <end position="283"/>
    </location>
</feature>
<evidence type="ECO:0000256" key="1">
    <source>
        <dbReference type="SAM" id="MobiDB-lite"/>
    </source>
</evidence>
<sequence length="719" mass="76881">MRDHENAGTAGGEHDRAPARTLVERARTEPRGLFTLQRSLGNAAVVQLLREGGRGKGEEHAVQRSAVHDVLRGGGRPLDERTRTDMEARLGADFSDVRIHTDAAARASAAGIGARAYTSGNHVVIGEGGGDGHTLAHELTHVIQQRQGPVAGTETGGGLKVSDPSDRFEREAEANARRVMGAPASGLGGQRPAEGPSGEQAGPSGPAPVQRTLALGGKKDQAPDAETAYDTIRRGLTNDRLISAWEKDENRPVIARVLREWTEAPAPSAPKATGEERPAGSQDALARHYGTMDEAAAAVLDRANALPVADVEREIAQAVAADQEILKTLAGYVEQHLSPWLDHQKSQAQALQAELAKTTSELAATGRLYLPYVEYGQKTLASILAQPEAQKFATLISAIHDVAEILYTLDGLQEHVEVSEEEFKGYVFKDDQGLGGERNSPAWALDGPAGASGQSTDQLERTPVPKTFRGAMATPNQNNEQVRAAGRLGYPVSLGPSRTTGKLMKLADRTGADPRVKETIAYSLLALWYTEYRRDLTDIHRYHFVMDMAANFGVAYDPHRPPRNPATGADYSAEIAKALQRFRTNQEAEAAKYWKDEADRKFGQSSQAGPASSAGVNALPPAAGPVDAAPADAGPAWAGHQDARAIMSALKAAASDKFRILGTKEQVLTQLGLPEQRFDAALAFLQNKQFVAKPLVNLDRMGLGLTSPGKTVAKKMADL</sequence>
<dbReference type="Pfam" id="PF13699">
    <property type="entry name" value="eCIS_core"/>
    <property type="match status" value="1"/>
</dbReference>
<feature type="region of interest" description="Disordered" evidence="1">
    <location>
        <begin position="601"/>
        <end position="635"/>
    </location>
</feature>
<evidence type="ECO:0000259" key="2">
    <source>
        <dbReference type="Pfam" id="PF13699"/>
    </source>
</evidence>
<reference evidence="3" key="1">
    <citation type="submission" date="2024-07" db="EMBL/GenBank/DDBJ databases">
        <title>Complete genome sequences of cellulolytic bacteria, Kitasatospora sp. CMC57 and Streptomyces sp. CMC78, isolated from Japanese agricultural soil.</title>
        <authorList>
            <person name="Hashimoto T."/>
            <person name="Ito M."/>
            <person name="Iwamoto M."/>
            <person name="Fukahori D."/>
            <person name="Shoda T."/>
            <person name="Sakoda M."/>
            <person name="Morohoshi T."/>
            <person name="Mitsuboshi M."/>
            <person name="Nishizawa T."/>
        </authorList>
    </citation>
    <scope>NUCLEOTIDE SEQUENCE</scope>
    <source>
        <strain evidence="3">CMC78</strain>
    </source>
</reference>
<feature type="region of interest" description="Disordered" evidence="1">
    <location>
        <begin position="1"/>
        <end position="21"/>
    </location>
</feature>
<feature type="compositionally biased region" description="Low complexity" evidence="1">
    <location>
        <begin position="603"/>
        <end position="635"/>
    </location>
</feature>
<feature type="region of interest" description="Disordered" evidence="1">
    <location>
        <begin position="147"/>
        <end position="211"/>
    </location>
</feature>
<feature type="domain" description="eCIS core" evidence="2">
    <location>
        <begin position="77"/>
        <end position="148"/>
    </location>
</feature>
<accession>A0AB33KCE9</accession>
<dbReference type="InterPro" id="IPR025295">
    <property type="entry name" value="eCIS_core_dom"/>
</dbReference>
<name>A0AB33KCE9_9ACTN</name>
<feature type="region of interest" description="Disordered" evidence="1">
    <location>
        <begin position="438"/>
        <end position="460"/>
    </location>
</feature>
<proteinExistence type="predicted"/>
<dbReference type="AlphaFoldDB" id="A0AB33KCE9"/>
<dbReference type="RefSeq" id="WP_408053726.1">
    <property type="nucleotide sequence ID" value="NZ_AP035884.1"/>
</dbReference>
<feature type="compositionally biased region" description="Basic and acidic residues" evidence="1">
    <location>
        <begin position="163"/>
        <end position="176"/>
    </location>
</feature>
<evidence type="ECO:0000313" key="3">
    <source>
        <dbReference type="EMBL" id="BFP52828.1"/>
    </source>
</evidence>
<gene>
    <name evidence="3" type="ORF">SCMC78_26350</name>
</gene>
<organism evidence="3">
    <name type="scientific">Streptomyces sp. CMC78</name>
    <dbReference type="NCBI Taxonomy" id="3231512"/>
    <lineage>
        <taxon>Bacteria</taxon>
        <taxon>Bacillati</taxon>
        <taxon>Actinomycetota</taxon>
        <taxon>Actinomycetes</taxon>
        <taxon>Kitasatosporales</taxon>
        <taxon>Streptomycetaceae</taxon>
        <taxon>Streptomyces</taxon>
    </lineage>
</organism>
<protein>
    <recommendedName>
        <fullName evidence="2">eCIS core domain-containing protein</fullName>
    </recommendedName>
</protein>
<dbReference type="EMBL" id="AP035884">
    <property type="protein sequence ID" value="BFP52828.1"/>
    <property type="molecule type" value="Genomic_DNA"/>
</dbReference>
<dbReference type="KEGG" id="stcm:SCMC78_26350"/>